<reference evidence="2 3" key="1">
    <citation type="submission" date="2018-02" db="EMBL/GenBank/DDBJ databases">
        <title>Draft genome of wild Prunus yedoensis var. nudiflora.</title>
        <authorList>
            <person name="Baek S."/>
            <person name="Kim J.-H."/>
            <person name="Choi K."/>
            <person name="Kim G.-B."/>
            <person name="Cho A."/>
            <person name="Jang H."/>
            <person name="Shin C.-H."/>
            <person name="Yu H.-J."/>
            <person name="Mun J.-H."/>
        </authorList>
    </citation>
    <scope>NUCLEOTIDE SEQUENCE [LARGE SCALE GENOMIC DNA]</scope>
    <source>
        <strain evidence="3">cv. Jeju island</strain>
        <tissue evidence="2">Leaf</tissue>
    </source>
</reference>
<name>A0A314V4K3_PRUYE</name>
<keyword evidence="1" id="KW-0812">Transmembrane</keyword>
<proteinExistence type="predicted"/>
<keyword evidence="1" id="KW-0472">Membrane</keyword>
<evidence type="ECO:0000313" key="2">
    <source>
        <dbReference type="EMBL" id="PQM42809.1"/>
    </source>
</evidence>
<protein>
    <submittedName>
        <fullName evidence="2">Uncharacterized protein</fullName>
    </submittedName>
</protein>
<dbReference type="AlphaFoldDB" id="A0A314V4K3"/>
<accession>A0A314V4K3</accession>
<comment type="caution">
    <text evidence="2">The sequence shown here is derived from an EMBL/GenBank/DDBJ whole genome shotgun (WGS) entry which is preliminary data.</text>
</comment>
<keyword evidence="3" id="KW-1185">Reference proteome</keyword>
<evidence type="ECO:0000313" key="3">
    <source>
        <dbReference type="Proteomes" id="UP000250321"/>
    </source>
</evidence>
<sequence length="81" mass="9307">MEVDEPLPLSFVLVIYIHVLIWSALIWKWGPQICGFPSKAEALKLWSWVPVGIGPSRLLYETLKSFKKLWLTNDNGIIPDK</sequence>
<organism evidence="2 3">
    <name type="scientific">Prunus yedoensis var. nudiflora</name>
    <dbReference type="NCBI Taxonomy" id="2094558"/>
    <lineage>
        <taxon>Eukaryota</taxon>
        <taxon>Viridiplantae</taxon>
        <taxon>Streptophyta</taxon>
        <taxon>Embryophyta</taxon>
        <taxon>Tracheophyta</taxon>
        <taxon>Spermatophyta</taxon>
        <taxon>Magnoliopsida</taxon>
        <taxon>eudicotyledons</taxon>
        <taxon>Gunneridae</taxon>
        <taxon>Pentapetalae</taxon>
        <taxon>rosids</taxon>
        <taxon>fabids</taxon>
        <taxon>Rosales</taxon>
        <taxon>Rosaceae</taxon>
        <taxon>Amygdaloideae</taxon>
        <taxon>Amygdaleae</taxon>
        <taxon>Prunus</taxon>
    </lineage>
</organism>
<keyword evidence="1" id="KW-1133">Transmembrane helix</keyword>
<feature type="transmembrane region" description="Helical" evidence="1">
    <location>
        <begin position="6"/>
        <end position="27"/>
    </location>
</feature>
<evidence type="ECO:0000256" key="1">
    <source>
        <dbReference type="SAM" id="Phobius"/>
    </source>
</evidence>
<gene>
    <name evidence="2" type="ORF">Pyn_09146</name>
</gene>
<dbReference type="Proteomes" id="UP000250321">
    <property type="component" value="Unassembled WGS sequence"/>
</dbReference>
<dbReference type="EMBL" id="PJQY01002764">
    <property type="protein sequence ID" value="PQM42809.1"/>
    <property type="molecule type" value="Genomic_DNA"/>
</dbReference>